<gene>
    <name evidence="2" type="primary">PLESTB001507</name>
    <name evidence="2" type="ORF">PLESTB_000904400</name>
</gene>
<name>A0A9W6BMM4_9CHLO</name>
<organism evidence="2 3">
    <name type="scientific">Pleodorina starrii</name>
    <dbReference type="NCBI Taxonomy" id="330485"/>
    <lineage>
        <taxon>Eukaryota</taxon>
        <taxon>Viridiplantae</taxon>
        <taxon>Chlorophyta</taxon>
        <taxon>core chlorophytes</taxon>
        <taxon>Chlorophyceae</taxon>
        <taxon>CS clade</taxon>
        <taxon>Chlamydomonadales</taxon>
        <taxon>Volvocaceae</taxon>
        <taxon>Pleodorina</taxon>
    </lineage>
</organism>
<dbReference type="AlphaFoldDB" id="A0A9W6BMM4"/>
<feature type="compositionally biased region" description="Polar residues" evidence="1">
    <location>
        <begin position="116"/>
        <end position="126"/>
    </location>
</feature>
<protein>
    <submittedName>
        <fullName evidence="2">Uncharacterized protein</fullName>
    </submittedName>
</protein>
<feature type="region of interest" description="Disordered" evidence="1">
    <location>
        <begin position="226"/>
        <end position="271"/>
    </location>
</feature>
<dbReference type="EMBL" id="BRXU01000011">
    <property type="protein sequence ID" value="GLC54773.1"/>
    <property type="molecule type" value="Genomic_DNA"/>
</dbReference>
<reference evidence="2 3" key="1">
    <citation type="journal article" date="2023" name="Commun. Biol.">
        <title>Reorganization of the ancestral sex-determining regions during the evolution of trioecy in Pleodorina starrii.</title>
        <authorList>
            <person name="Takahashi K."/>
            <person name="Suzuki S."/>
            <person name="Kawai-Toyooka H."/>
            <person name="Yamamoto K."/>
            <person name="Hamaji T."/>
            <person name="Ootsuki R."/>
            <person name="Yamaguchi H."/>
            <person name="Kawachi M."/>
            <person name="Higashiyama T."/>
            <person name="Nozaki H."/>
        </authorList>
    </citation>
    <scope>NUCLEOTIDE SEQUENCE [LARGE SCALE GENOMIC DNA]</scope>
    <source>
        <strain evidence="2 3">NIES-4479</strain>
    </source>
</reference>
<keyword evidence="3" id="KW-1185">Reference proteome</keyword>
<feature type="compositionally biased region" description="Low complexity" evidence="1">
    <location>
        <begin position="101"/>
        <end position="111"/>
    </location>
</feature>
<feature type="region of interest" description="Disordered" evidence="1">
    <location>
        <begin position="1"/>
        <end position="133"/>
    </location>
</feature>
<evidence type="ECO:0000313" key="3">
    <source>
        <dbReference type="Proteomes" id="UP001165080"/>
    </source>
</evidence>
<proteinExistence type="predicted"/>
<comment type="caution">
    <text evidence="2">The sequence shown here is derived from an EMBL/GenBank/DDBJ whole genome shotgun (WGS) entry which is preliminary data.</text>
</comment>
<feature type="region of interest" description="Disordered" evidence="1">
    <location>
        <begin position="367"/>
        <end position="450"/>
    </location>
</feature>
<feature type="compositionally biased region" description="Low complexity" evidence="1">
    <location>
        <begin position="417"/>
        <end position="441"/>
    </location>
</feature>
<feature type="compositionally biased region" description="Basic and acidic residues" evidence="1">
    <location>
        <begin position="39"/>
        <end position="48"/>
    </location>
</feature>
<dbReference type="Proteomes" id="UP001165080">
    <property type="component" value="Unassembled WGS sequence"/>
</dbReference>
<feature type="compositionally biased region" description="Low complexity" evidence="1">
    <location>
        <begin position="51"/>
        <end position="65"/>
    </location>
</feature>
<evidence type="ECO:0000256" key="1">
    <source>
        <dbReference type="SAM" id="MobiDB-lite"/>
    </source>
</evidence>
<accession>A0A9W6BMM4</accession>
<sequence>MVGTQDPHNAMPFPFGATQGDIGEAVATGTQDTGGFTEMLDRILKENAAEQQQQQPLQPQQQQQQAPGGPAIPVMQQTPQYGWVQNGPGGAAAPQPPPPQQQQHTHQAGAHHNPRASASSVQQQQPYRFGGPLADVGNYQSGAAKQIRILVRGTGHQKATQPAMYFTVREGGGPLLMQLKLAISADPTFSDYDATQLRSKVGRDTYPFIATDDELRQEPMVYVAAKEQSQQEPRGRAGKANGSNHAASKRAAAKPTPPLSGNRFADQDTSPGGLWAAGGKIPRHLVALENTLPSYEEAHWRNEGRPDVFAKIKPRVKRLAVVLSLDNKDYTDDWTDQDLDSYVFDQMPLPKYRDLTNVIDNEITVELRKQPPNPSGNASAAGTVKRAPRQSAPVQTKEPIVLTDSESGDVSPPPRARPMARTSSAARASGGATAVTGAAPANDSRAGSGYMSVPSSTPVVATHRLTGGYTCPNTDIRFFRGEEVTAERESAARASREIYILVKSDREAEPTVKRPTVTKVYAWVPKALLQPLGEWRAAKKPRLPAPPEPVLGSDPSEYYNLVEAAAHPTTGDAE</sequence>
<evidence type="ECO:0000313" key="2">
    <source>
        <dbReference type="EMBL" id="GLC54773.1"/>
    </source>
</evidence>